<dbReference type="EC" id="2.5.1.39" evidence="10"/>
<dbReference type="Gene3D" id="1.20.120.1780">
    <property type="entry name" value="UbiA prenyltransferase"/>
    <property type="match status" value="1"/>
</dbReference>
<evidence type="ECO:0000256" key="5">
    <source>
        <dbReference type="ARBA" id="ARBA00022679"/>
    </source>
</evidence>
<name>A0A1W2TWW3_ROSNE</name>
<keyword evidence="10" id="KW-0999">Mitochondrion inner membrane</keyword>
<dbReference type="PROSITE" id="PS00943">
    <property type="entry name" value="UBIA"/>
    <property type="match status" value="1"/>
</dbReference>
<evidence type="ECO:0000256" key="7">
    <source>
        <dbReference type="ARBA" id="ARBA00022989"/>
    </source>
</evidence>
<dbReference type="Gene3D" id="1.10.357.140">
    <property type="entry name" value="UbiA prenyltransferase"/>
    <property type="match status" value="1"/>
</dbReference>
<keyword evidence="10" id="KW-0831">Ubiquinone biosynthesis</keyword>
<keyword evidence="9" id="KW-0325">Glycoprotein</keyword>
<dbReference type="InterPro" id="IPR039653">
    <property type="entry name" value="Prenyltransferase"/>
</dbReference>
<comment type="cofactor">
    <cofactor evidence="1 10">
        <name>Mg(2+)</name>
        <dbReference type="ChEBI" id="CHEBI:18420"/>
    </cofactor>
</comment>
<evidence type="ECO:0000256" key="1">
    <source>
        <dbReference type="ARBA" id="ARBA00001946"/>
    </source>
</evidence>
<accession>A0A1W2TWW3</accession>
<dbReference type="OrthoDB" id="18170at2759"/>
<keyword evidence="5 10" id="KW-0808">Transferase</keyword>
<dbReference type="CDD" id="cd13959">
    <property type="entry name" value="PT_UbiA_COQ2"/>
    <property type="match status" value="1"/>
</dbReference>
<dbReference type="FunFam" id="1.10.357.140:FF:000008">
    <property type="entry name" value="4-hydroxybenzoate octaprenyltransferase"/>
    <property type="match status" value="1"/>
</dbReference>
<feature type="transmembrane region" description="Helical" evidence="10">
    <location>
        <begin position="193"/>
        <end position="212"/>
    </location>
</feature>
<evidence type="ECO:0000256" key="6">
    <source>
        <dbReference type="ARBA" id="ARBA00022692"/>
    </source>
</evidence>
<evidence type="ECO:0000256" key="10">
    <source>
        <dbReference type="HAMAP-Rule" id="MF_03189"/>
    </source>
</evidence>
<comment type="pathway">
    <text evidence="3">Secondary metabolite biosynthesis; terpenoid biosynthesis.</text>
</comment>
<proteinExistence type="inferred from homology"/>
<sequence>MGSNSIPTYNKPPAEKPAAGPAASAPSFEDPGLSKQYGGNHAGGWVGRLPASWVPYIQLARLSPPAALFLIYFPHFFGIILAALIRRSSPSEVARAALIMLGGSFFFSNAAHGWNDLVDAPIDRAVARTSRRPIPRGAVTPRAALVFTLSQGAGAALFLLLLMPSGSAVYAVPNIVGTVYYPWAKRHTNFPQLVLGWCLAWGIVMGSCAMGLQPFTGGPFGGSGGNGVAGLFSSWQDVWVQPAIACVFFASIMWTVVYDTIYAHQDLKDDLKVGVKSIAVLFRDQTKVLLWLVLGCMIALLSLAGLLEQMGWQYYIIAAGGSAVSLGAMIANVELKDSASCWWWFRYGFWLAGSSIGGGLLSEYLLMGSPAYA</sequence>
<evidence type="ECO:0000256" key="11">
    <source>
        <dbReference type="SAM" id="MobiDB-lite"/>
    </source>
</evidence>
<evidence type="ECO:0000256" key="8">
    <source>
        <dbReference type="ARBA" id="ARBA00023136"/>
    </source>
</evidence>
<feature type="transmembrane region" description="Helical" evidence="10">
    <location>
        <begin position="239"/>
        <end position="258"/>
    </location>
</feature>
<evidence type="ECO:0000313" key="13">
    <source>
        <dbReference type="Proteomes" id="UP000054516"/>
    </source>
</evidence>
<dbReference type="PANTHER" id="PTHR11048:SF39">
    <property type="entry name" value="POLYPRENYL TRANSFERASE AUSN"/>
    <property type="match status" value="1"/>
</dbReference>
<feature type="region of interest" description="Disordered" evidence="11">
    <location>
        <begin position="1"/>
        <end position="27"/>
    </location>
</feature>
<evidence type="ECO:0000256" key="9">
    <source>
        <dbReference type="ARBA" id="ARBA00023180"/>
    </source>
</evidence>
<keyword evidence="6 10" id="KW-0812">Transmembrane</keyword>
<dbReference type="STRING" id="77044.A0A1W2TWW3"/>
<organism evidence="12">
    <name type="scientific">Rosellinia necatrix</name>
    <name type="common">White root-rot fungus</name>
    <dbReference type="NCBI Taxonomy" id="77044"/>
    <lineage>
        <taxon>Eukaryota</taxon>
        <taxon>Fungi</taxon>
        <taxon>Dikarya</taxon>
        <taxon>Ascomycota</taxon>
        <taxon>Pezizomycotina</taxon>
        <taxon>Sordariomycetes</taxon>
        <taxon>Xylariomycetidae</taxon>
        <taxon>Xylariales</taxon>
        <taxon>Xylariaceae</taxon>
        <taxon>Rosellinia</taxon>
    </lineage>
</organism>
<feature type="transmembrane region" description="Helical" evidence="10">
    <location>
        <begin position="312"/>
        <end position="335"/>
    </location>
</feature>
<evidence type="ECO:0000256" key="2">
    <source>
        <dbReference type="ARBA" id="ARBA00004141"/>
    </source>
</evidence>
<protein>
    <recommendedName>
        <fullName evidence="10">4-hydroxybenzoate polyprenyltransferase, mitochondrial</fullName>
        <shortName evidence="10">4-HB polyprenyltransferase</shortName>
        <ecNumber evidence="10">2.5.1.39</ecNumber>
    </recommendedName>
    <alternativeName>
        <fullName evidence="10">Para-hydroxybenzoate--polyprenyltransferase</fullName>
        <shortName evidence="10">PHB:PPT</shortName>
        <shortName evidence="10">PHB:polyprenyltransferase</shortName>
    </alternativeName>
</protein>
<comment type="function">
    <text evidence="10">Catalyzes the prenylation of para-hydroxybenzoate (PHB) with an all-trans polyprenyl group. Mediates the second step in the final reaction sequence of coenzyme Q (CoQ) biosynthesis, which is the condensation of the polyisoprenoid side chain with PHB, generating the first membrane-bound Q intermediate.</text>
</comment>
<evidence type="ECO:0000256" key="3">
    <source>
        <dbReference type="ARBA" id="ARBA00004721"/>
    </source>
</evidence>
<keyword evidence="13" id="KW-1185">Reference proteome</keyword>
<comment type="catalytic activity">
    <reaction evidence="10">
        <text>an all-trans-polyprenyl diphosphate + 4-hydroxybenzoate = a 4-hydroxy-3-(all-trans-polyprenyl)benzoate + diphosphate</text>
        <dbReference type="Rhea" id="RHEA:44504"/>
        <dbReference type="Rhea" id="RHEA-COMP:9514"/>
        <dbReference type="Rhea" id="RHEA-COMP:9564"/>
        <dbReference type="ChEBI" id="CHEBI:17879"/>
        <dbReference type="ChEBI" id="CHEBI:33019"/>
        <dbReference type="ChEBI" id="CHEBI:58914"/>
        <dbReference type="ChEBI" id="CHEBI:78396"/>
        <dbReference type="EC" id="2.5.1.39"/>
    </reaction>
</comment>
<feature type="transmembrane region" description="Helical" evidence="10">
    <location>
        <begin position="66"/>
        <end position="85"/>
    </location>
</feature>
<dbReference type="GO" id="GO:0016114">
    <property type="term" value="P:terpenoid biosynthetic process"/>
    <property type="evidence" value="ECO:0007669"/>
    <property type="project" value="UniProtKB-UniPathway"/>
</dbReference>
<feature type="compositionally biased region" description="Low complexity" evidence="11">
    <location>
        <begin position="16"/>
        <end position="26"/>
    </location>
</feature>
<feature type="transmembrane region" description="Helical" evidence="10">
    <location>
        <begin position="155"/>
        <end position="181"/>
    </location>
</feature>
<dbReference type="HAMAP" id="MF_01635">
    <property type="entry name" value="UbiA"/>
    <property type="match status" value="1"/>
</dbReference>
<feature type="transmembrane region" description="Helical" evidence="10">
    <location>
        <begin position="97"/>
        <end position="114"/>
    </location>
</feature>
<dbReference type="FunFam" id="1.20.120.1780:FF:000001">
    <property type="entry name" value="4-hydroxybenzoate octaprenyltransferase"/>
    <property type="match status" value="1"/>
</dbReference>
<feature type="transmembrane region" description="Helical" evidence="10">
    <location>
        <begin position="347"/>
        <end position="367"/>
    </location>
</feature>
<dbReference type="Pfam" id="PF01040">
    <property type="entry name" value="UbiA"/>
    <property type="match status" value="1"/>
</dbReference>
<dbReference type="UniPathway" id="UPA00213"/>
<evidence type="ECO:0000313" key="12">
    <source>
        <dbReference type="EMBL" id="GAP93182.1"/>
    </source>
</evidence>
<comment type="pathway">
    <text evidence="10">Cofactor biosynthesis; ubiquinone biosynthesis.</text>
</comment>
<dbReference type="InterPro" id="IPR000537">
    <property type="entry name" value="UbiA_prenyltransferase"/>
</dbReference>
<comment type="subcellular location">
    <subcellularLocation>
        <location evidence="2">Membrane</location>
        <topology evidence="2">Multi-pass membrane protein</topology>
    </subcellularLocation>
    <subcellularLocation>
        <location evidence="10">Mitochondrion inner membrane</location>
        <topology evidence="10">Multi-pass membrane protein</topology>
        <orientation evidence="10">Matrix side</orientation>
    </subcellularLocation>
</comment>
<keyword evidence="7 10" id="KW-1133">Transmembrane helix</keyword>
<comment type="similarity">
    <text evidence="4 10">Belongs to the UbiA prenyltransferase family.</text>
</comment>
<dbReference type="AlphaFoldDB" id="A0A1W2TWW3"/>
<feature type="transmembrane region" description="Helical" evidence="10">
    <location>
        <begin position="288"/>
        <end position="306"/>
    </location>
</feature>
<dbReference type="PANTHER" id="PTHR11048">
    <property type="entry name" value="PRENYLTRANSFERASES"/>
    <property type="match status" value="1"/>
</dbReference>
<dbReference type="UniPathway" id="UPA00232"/>
<dbReference type="InterPro" id="IPR030470">
    <property type="entry name" value="UbiA_prenylTrfase_CS"/>
</dbReference>
<dbReference type="GO" id="GO:0005743">
    <property type="term" value="C:mitochondrial inner membrane"/>
    <property type="evidence" value="ECO:0007669"/>
    <property type="project" value="UniProtKB-SubCell"/>
</dbReference>
<dbReference type="InterPro" id="IPR044878">
    <property type="entry name" value="UbiA_sf"/>
</dbReference>
<reference evidence="12" key="1">
    <citation type="submission" date="2016-03" db="EMBL/GenBank/DDBJ databases">
        <title>Draft genome sequence of Rosellinia necatrix.</title>
        <authorList>
            <person name="Kanematsu S."/>
        </authorList>
    </citation>
    <scope>NUCLEOTIDE SEQUENCE [LARGE SCALE GENOMIC DNA]</scope>
    <source>
        <strain evidence="12">W97</strain>
    </source>
</reference>
<dbReference type="GO" id="GO:0008412">
    <property type="term" value="F:4-hydroxybenzoate polyprenyltransferase activity"/>
    <property type="evidence" value="ECO:0007669"/>
    <property type="project" value="UniProtKB-EC"/>
</dbReference>
<dbReference type="GO" id="GO:0006744">
    <property type="term" value="P:ubiquinone biosynthetic process"/>
    <property type="evidence" value="ECO:0007669"/>
    <property type="project" value="UniProtKB-UniRule"/>
</dbReference>
<keyword evidence="10" id="KW-0414">Isoprene biosynthesis</keyword>
<dbReference type="Proteomes" id="UP000054516">
    <property type="component" value="Unassembled WGS sequence"/>
</dbReference>
<keyword evidence="8 10" id="KW-0472">Membrane</keyword>
<dbReference type="InterPro" id="IPR006370">
    <property type="entry name" value="HB_polyprenyltransferase-like"/>
</dbReference>
<dbReference type="EMBL" id="DF977555">
    <property type="protein sequence ID" value="GAP93182.1"/>
    <property type="molecule type" value="Genomic_DNA"/>
</dbReference>
<evidence type="ECO:0000256" key="4">
    <source>
        <dbReference type="ARBA" id="ARBA00005985"/>
    </source>
</evidence>
<keyword evidence="10" id="KW-0496">Mitochondrion</keyword>
<dbReference type="OMA" id="AKRHTHF"/>
<gene>
    <name evidence="12" type="ORF">SAMD00023353_11000240</name>
</gene>